<gene>
    <name evidence="1" type="ORF">TNIN_275221</name>
</gene>
<name>A0A8X7CN17_9ARAC</name>
<proteinExistence type="predicted"/>
<protein>
    <submittedName>
        <fullName evidence="1">Uncharacterized protein</fullName>
    </submittedName>
</protein>
<dbReference type="OrthoDB" id="6435666at2759"/>
<dbReference type="EMBL" id="BMAV01017841">
    <property type="protein sequence ID" value="GFY69847.1"/>
    <property type="molecule type" value="Genomic_DNA"/>
</dbReference>
<sequence>MWVKFAPHTLKPQGSYFSSCTKRDVYGLDIPSRVETFLPGINILDASRILYHLDLTSVVSKSRDCAAALFGVGMETICNQFPLETWIHIHTNVPKLEIYCLARAGVYYEHLTHYPSLGTVKTTFNGEYNAIKVALANLKYSFFIPIILSSS</sequence>
<accession>A0A8X7CN17</accession>
<comment type="caution">
    <text evidence="1">The sequence shown here is derived from an EMBL/GenBank/DDBJ whole genome shotgun (WGS) entry which is preliminary data.</text>
</comment>
<evidence type="ECO:0000313" key="1">
    <source>
        <dbReference type="EMBL" id="GFY69847.1"/>
    </source>
</evidence>
<organism evidence="1 2">
    <name type="scientific">Trichonephila inaurata madagascariensis</name>
    <dbReference type="NCBI Taxonomy" id="2747483"/>
    <lineage>
        <taxon>Eukaryota</taxon>
        <taxon>Metazoa</taxon>
        <taxon>Ecdysozoa</taxon>
        <taxon>Arthropoda</taxon>
        <taxon>Chelicerata</taxon>
        <taxon>Arachnida</taxon>
        <taxon>Araneae</taxon>
        <taxon>Araneomorphae</taxon>
        <taxon>Entelegynae</taxon>
        <taxon>Araneoidea</taxon>
        <taxon>Nephilidae</taxon>
        <taxon>Trichonephila</taxon>
        <taxon>Trichonephila inaurata</taxon>
    </lineage>
</organism>
<dbReference type="Proteomes" id="UP000886998">
    <property type="component" value="Unassembled WGS sequence"/>
</dbReference>
<evidence type="ECO:0000313" key="2">
    <source>
        <dbReference type="Proteomes" id="UP000886998"/>
    </source>
</evidence>
<dbReference type="AlphaFoldDB" id="A0A8X7CN17"/>
<keyword evidence="2" id="KW-1185">Reference proteome</keyword>
<reference evidence="1" key="1">
    <citation type="submission" date="2020-08" db="EMBL/GenBank/DDBJ databases">
        <title>Multicomponent nature underlies the extraordinary mechanical properties of spider dragline silk.</title>
        <authorList>
            <person name="Kono N."/>
            <person name="Nakamura H."/>
            <person name="Mori M."/>
            <person name="Yoshida Y."/>
            <person name="Ohtoshi R."/>
            <person name="Malay A.D."/>
            <person name="Moran D.A.P."/>
            <person name="Tomita M."/>
            <person name="Numata K."/>
            <person name="Arakawa K."/>
        </authorList>
    </citation>
    <scope>NUCLEOTIDE SEQUENCE</scope>
</reference>